<dbReference type="OrthoDB" id="3247158at2759"/>
<evidence type="ECO:0000313" key="4">
    <source>
        <dbReference type="RefSeq" id="XP_012171378.2"/>
    </source>
</evidence>
<keyword evidence="1" id="KW-0479">Metal-binding</keyword>
<dbReference type="GO" id="GO:0008270">
    <property type="term" value="F:zinc ion binding"/>
    <property type="evidence" value="ECO:0007669"/>
    <property type="project" value="UniProtKB-KW"/>
</dbReference>
<keyword evidence="1" id="KW-0863">Zinc-finger</keyword>
<sequence length="661" mass="75034">MLLNMDKSLIKEIHYLTHLIENHKRKSSDKLCCVDKPIINQPLNSAKSEKCINLLNKSQQLSRTSSSTSCNVLTSTNVYINPNFNRQNSAIYVNPKLHNRSLVHVNPSMMKNINSNEDVQSNSVNIASTNSIQKSVHVNPKLIKKLSSSVQFKPAEHKEKVIQNITYPVCSRLKLVKNTNSPKVIHNQKKVNNSSIVVLSQRKLLRVRRGSRKSFSTSQTELCKIKKTSNSIVTNVKPAPQKVMKTKITNVLQPSINEDINLVKSPVIKPKINKYRIDRTASKTTNAIEHASLGQKKTVYVSKINNKMELITIGGIVYKCSKNHLVRKSYGIKKKRAINLKVDKFIIATNGKKLCRVKSMKETLSSSSKKISNSTNAIKSPSNMSQKISYKNNISNKVKQKSIQILRNKMQKNNQPCLIFQKFGYCSNHEKGICVKRHDKKQISLCKKFLQGNCLLDKCPLSHDVGPEKMPTCKYFLEGCCTRDACPYRHIKVSSSTPICIDFLQGYCAKGSECKQRHENLCPEFEKTEKCSKGEYCPYPHKTQSPSKNQNHLKRKYNMHCNQTVTTVTKDTLSVENRLRYYEQAPALNKSLDKKRENIMKKINLMKNIDSVVRSNTSIETSNNNTNLEINENSDELETVSDPKVLKRPPIGVLPAYIPID</sequence>
<accession>A0A9B2JSF3</accession>
<gene>
    <name evidence="4" type="primary">LOC100642703</name>
</gene>
<dbReference type="Proteomes" id="UP000835206">
    <property type="component" value="Chromosome 14"/>
</dbReference>
<feature type="domain" description="C3H1-type" evidence="2">
    <location>
        <begin position="440"/>
        <end position="466"/>
    </location>
</feature>
<organism evidence="3 4">
    <name type="scientific">Bombus terrestris</name>
    <name type="common">Buff-tailed bumblebee</name>
    <name type="synonym">Apis terrestris</name>
    <dbReference type="NCBI Taxonomy" id="30195"/>
    <lineage>
        <taxon>Eukaryota</taxon>
        <taxon>Metazoa</taxon>
        <taxon>Ecdysozoa</taxon>
        <taxon>Arthropoda</taxon>
        <taxon>Hexapoda</taxon>
        <taxon>Insecta</taxon>
        <taxon>Pterygota</taxon>
        <taxon>Neoptera</taxon>
        <taxon>Endopterygota</taxon>
        <taxon>Hymenoptera</taxon>
        <taxon>Apocrita</taxon>
        <taxon>Aculeata</taxon>
        <taxon>Apoidea</taxon>
        <taxon>Anthophila</taxon>
        <taxon>Apidae</taxon>
        <taxon>Bombus</taxon>
        <taxon>Bombus</taxon>
    </lineage>
</organism>
<protein>
    <submittedName>
        <fullName evidence="4">Zinc finger CCCH domain-containing protein 3</fullName>
    </submittedName>
</protein>
<evidence type="ECO:0000313" key="3">
    <source>
        <dbReference type="Proteomes" id="UP000835206"/>
    </source>
</evidence>
<dbReference type="RefSeq" id="XP_012171378.2">
    <property type="nucleotide sequence ID" value="XM_012315988.3"/>
</dbReference>
<feature type="domain" description="C3H1-type" evidence="2">
    <location>
        <begin position="494"/>
        <end position="521"/>
    </location>
</feature>
<feature type="domain" description="C3H1-type" evidence="2">
    <location>
        <begin position="467"/>
        <end position="493"/>
    </location>
</feature>
<dbReference type="InterPro" id="IPR000571">
    <property type="entry name" value="Znf_CCCH"/>
</dbReference>
<keyword evidence="1" id="KW-0862">Zinc</keyword>
<feature type="zinc finger region" description="C3H1-type" evidence="1">
    <location>
        <begin position="494"/>
        <end position="521"/>
    </location>
</feature>
<dbReference type="CTD" id="23144"/>
<dbReference type="PANTHER" id="PTHR46156">
    <property type="entry name" value="CCCH ZINGC FINGER"/>
    <property type="match status" value="1"/>
</dbReference>
<keyword evidence="3" id="KW-1185">Reference proteome</keyword>
<dbReference type="Gene3D" id="4.10.1000.10">
    <property type="entry name" value="Zinc finger, CCCH-type"/>
    <property type="match status" value="2"/>
</dbReference>
<name>A0A9B2JSF3_BOMTE</name>
<dbReference type="GeneID" id="100642703"/>
<proteinExistence type="predicted"/>
<dbReference type="PANTHER" id="PTHR46156:SF1">
    <property type="entry name" value="ZINC FINGER CCCH DOMAIN-CONTAINING PROTEIN 3"/>
    <property type="match status" value="1"/>
</dbReference>
<feature type="zinc finger region" description="C3H1-type" evidence="1">
    <location>
        <begin position="467"/>
        <end position="493"/>
    </location>
</feature>
<feature type="zinc finger region" description="C3H1-type" evidence="1">
    <location>
        <begin position="440"/>
        <end position="466"/>
    </location>
</feature>
<dbReference type="PROSITE" id="PS50103">
    <property type="entry name" value="ZF_C3H1"/>
    <property type="match status" value="3"/>
</dbReference>
<evidence type="ECO:0000256" key="1">
    <source>
        <dbReference type="PROSITE-ProRule" id="PRU00723"/>
    </source>
</evidence>
<dbReference type="SMART" id="SM00356">
    <property type="entry name" value="ZnF_C3H1"/>
    <property type="match status" value="4"/>
</dbReference>
<dbReference type="KEGG" id="bter:100642703"/>
<dbReference type="AlphaFoldDB" id="A0A9B2JSF3"/>
<reference evidence="4" key="1">
    <citation type="submission" date="2025-08" db="UniProtKB">
        <authorList>
            <consortium name="RefSeq"/>
        </authorList>
    </citation>
    <scope>IDENTIFICATION</scope>
</reference>
<evidence type="ECO:0000259" key="2">
    <source>
        <dbReference type="PROSITE" id="PS50103"/>
    </source>
</evidence>
<dbReference type="GO" id="GO:0005634">
    <property type="term" value="C:nucleus"/>
    <property type="evidence" value="ECO:0007669"/>
    <property type="project" value="TreeGrafter"/>
</dbReference>